<evidence type="ECO:0000313" key="2">
    <source>
        <dbReference type="Proteomes" id="UP001165289"/>
    </source>
</evidence>
<organism evidence="1 2">
    <name type="scientific">Oopsacas minuta</name>
    <dbReference type="NCBI Taxonomy" id="111878"/>
    <lineage>
        <taxon>Eukaryota</taxon>
        <taxon>Metazoa</taxon>
        <taxon>Porifera</taxon>
        <taxon>Hexactinellida</taxon>
        <taxon>Hexasterophora</taxon>
        <taxon>Lyssacinosida</taxon>
        <taxon>Leucopsacidae</taxon>
        <taxon>Oopsacas</taxon>
    </lineage>
</organism>
<gene>
    <name evidence="1" type="ORF">LOD99_9853</name>
</gene>
<evidence type="ECO:0008006" key="3">
    <source>
        <dbReference type="Google" id="ProtNLM"/>
    </source>
</evidence>
<protein>
    <recommendedName>
        <fullName evidence="3">BED-type domain-containing protein</fullName>
    </recommendedName>
</protein>
<reference evidence="1 2" key="1">
    <citation type="journal article" date="2023" name="BMC Biol.">
        <title>The compact genome of the sponge Oopsacas minuta (Hexactinellida) is lacking key metazoan core genes.</title>
        <authorList>
            <person name="Santini S."/>
            <person name="Schenkelaars Q."/>
            <person name="Jourda C."/>
            <person name="Duchesne M."/>
            <person name="Belahbib H."/>
            <person name="Rocher C."/>
            <person name="Selva M."/>
            <person name="Riesgo A."/>
            <person name="Vervoort M."/>
            <person name="Leys S.P."/>
            <person name="Kodjabachian L."/>
            <person name="Le Bivic A."/>
            <person name="Borchiellini C."/>
            <person name="Claverie J.M."/>
            <person name="Renard E."/>
        </authorList>
    </citation>
    <scope>NUCLEOTIDE SEQUENCE [LARGE SCALE GENOMIC DNA]</scope>
    <source>
        <strain evidence="1">SPO-2</strain>
    </source>
</reference>
<comment type="caution">
    <text evidence="1">The sequence shown here is derived from an EMBL/GenBank/DDBJ whole genome shotgun (WGS) entry which is preliminary data.</text>
</comment>
<evidence type="ECO:0000313" key="1">
    <source>
        <dbReference type="EMBL" id="KAI6661786.1"/>
    </source>
</evidence>
<name>A0AAV7KLN7_9METZ</name>
<accession>A0AAV7KLN7</accession>
<proteinExistence type="predicted"/>
<dbReference type="AlphaFoldDB" id="A0AAV7KLN7"/>
<keyword evidence="2" id="KW-1185">Reference proteome</keyword>
<sequence>MATNNEQLGTTHPSRSEVELILKNNPQRAELIVNPNSYSEVRGGYKLIRIDGFPVNDQCTCIRCMKVFFCSRNAGTSHLIRHQKCCRTSDLRSQRTIKQFTKVHLKLTKEEANSIKESQLAICTLDYQSFHSLESEGFANLHKHLLIWERSEAVLKYLSPKVHFLDEMLCSTIACRKPLHYRTS</sequence>
<dbReference type="Proteomes" id="UP001165289">
    <property type="component" value="Unassembled WGS sequence"/>
</dbReference>
<dbReference type="EMBL" id="JAKMXF010000007">
    <property type="protein sequence ID" value="KAI6661786.1"/>
    <property type="molecule type" value="Genomic_DNA"/>
</dbReference>